<sequence>MDRCPHISLLLYVQRSFPGPEGQPEAELNPVKPELNVIIANHYSVPLSAAHEGSTLQTWFSAPLPRLEPVSYYVCCSTEQSKGIGNIWRYLSFDRNVNSKKVEGLVLERMYAGMTFRSLCNKD</sequence>
<protein>
    <submittedName>
        <fullName evidence="1">Uncharacterized protein</fullName>
    </submittedName>
</protein>
<dbReference type="Proteomes" id="UP000078541">
    <property type="component" value="Unassembled WGS sequence"/>
</dbReference>
<keyword evidence="2" id="KW-1185">Reference proteome</keyword>
<name>A0A151JZE8_9HYME</name>
<accession>A0A151JZE8</accession>
<dbReference type="EMBL" id="KQ981410">
    <property type="protein sequence ID" value="KYN41901.1"/>
    <property type="molecule type" value="Genomic_DNA"/>
</dbReference>
<evidence type="ECO:0000313" key="1">
    <source>
        <dbReference type="EMBL" id="KYN41901.1"/>
    </source>
</evidence>
<organism evidence="1 2">
    <name type="scientific">Trachymyrmex septentrionalis</name>
    <dbReference type="NCBI Taxonomy" id="34720"/>
    <lineage>
        <taxon>Eukaryota</taxon>
        <taxon>Metazoa</taxon>
        <taxon>Ecdysozoa</taxon>
        <taxon>Arthropoda</taxon>
        <taxon>Hexapoda</taxon>
        <taxon>Insecta</taxon>
        <taxon>Pterygota</taxon>
        <taxon>Neoptera</taxon>
        <taxon>Endopterygota</taxon>
        <taxon>Hymenoptera</taxon>
        <taxon>Apocrita</taxon>
        <taxon>Aculeata</taxon>
        <taxon>Formicoidea</taxon>
        <taxon>Formicidae</taxon>
        <taxon>Myrmicinae</taxon>
        <taxon>Trachymyrmex</taxon>
    </lineage>
</organism>
<reference evidence="1 2" key="1">
    <citation type="submission" date="2016-03" db="EMBL/GenBank/DDBJ databases">
        <title>Trachymyrmex septentrionalis WGS genome.</title>
        <authorList>
            <person name="Nygaard S."/>
            <person name="Hu H."/>
            <person name="Boomsma J."/>
            <person name="Zhang G."/>
        </authorList>
    </citation>
    <scope>NUCLEOTIDE SEQUENCE [LARGE SCALE GENOMIC DNA]</scope>
    <source>
        <strain evidence="1">Tsep2-gDNA-1</strain>
        <tissue evidence="1">Whole body</tissue>
    </source>
</reference>
<gene>
    <name evidence="1" type="ORF">ALC56_03659</name>
</gene>
<proteinExistence type="predicted"/>
<evidence type="ECO:0000313" key="2">
    <source>
        <dbReference type="Proteomes" id="UP000078541"/>
    </source>
</evidence>
<dbReference type="AlphaFoldDB" id="A0A151JZE8"/>